<dbReference type="Proteomes" id="UP001064489">
    <property type="component" value="Chromosome 2"/>
</dbReference>
<evidence type="ECO:0000256" key="1">
    <source>
        <dbReference type="SAM" id="MobiDB-lite"/>
    </source>
</evidence>
<name>A0AAD5ICW5_ACENE</name>
<reference evidence="3" key="1">
    <citation type="journal article" date="2022" name="Plant J.">
        <title>Strategies of tolerance reflected in two North American maple genomes.</title>
        <authorList>
            <person name="McEvoy S.L."/>
            <person name="Sezen U.U."/>
            <person name="Trouern-Trend A."/>
            <person name="McMahon S.M."/>
            <person name="Schaberg P.G."/>
            <person name="Yang J."/>
            <person name="Wegrzyn J.L."/>
            <person name="Swenson N.G."/>
        </authorList>
    </citation>
    <scope>NUCLEOTIDE SEQUENCE</scope>
    <source>
        <strain evidence="3">91603</strain>
    </source>
</reference>
<proteinExistence type="predicted"/>
<feature type="region of interest" description="Disordered" evidence="1">
    <location>
        <begin position="1"/>
        <end position="22"/>
    </location>
</feature>
<evidence type="ECO:0000313" key="4">
    <source>
        <dbReference type="Proteomes" id="UP001064489"/>
    </source>
</evidence>
<organism evidence="3 4">
    <name type="scientific">Acer negundo</name>
    <name type="common">Box elder</name>
    <dbReference type="NCBI Taxonomy" id="4023"/>
    <lineage>
        <taxon>Eukaryota</taxon>
        <taxon>Viridiplantae</taxon>
        <taxon>Streptophyta</taxon>
        <taxon>Embryophyta</taxon>
        <taxon>Tracheophyta</taxon>
        <taxon>Spermatophyta</taxon>
        <taxon>Magnoliopsida</taxon>
        <taxon>eudicotyledons</taxon>
        <taxon>Gunneridae</taxon>
        <taxon>Pentapetalae</taxon>
        <taxon>rosids</taxon>
        <taxon>malvids</taxon>
        <taxon>Sapindales</taxon>
        <taxon>Sapindaceae</taxon>
        <taxon>Hippocastanoideae</taxon>
        <taxon>Acereae</taxon>
        <taxon>Acer</taxon>
    </lineage>
</organism>
<dbReference type="EMBL" id="JAJSOW010000106">
    <property type="protein sequence ID" value="KAI9160026.1"/>
    <property type="molecule type" value="Genomic_DNA"/>
</dbReference>
<evidence type="ECO:0000313" key="3">
    <source>
        <dbReference type="EMBL" id="KAI9160026.1"/>
    </source>
</evidence>
<keyword evidence="4" id="KW-1185">Reference proteome</keyword>
<feature type="compositionally biased region" description="Basic and acidic residues" evidence="1">
    <location>
        <begin position="340"/>
        <end position="355"/>
    </location>
</feature>
<dbReference type="AlphaFoldDB" id="A0AAD5ICW5"/>
<accession>A0AAD5ICW5</accession>
<sequence length="369" mass="41683">MANTRGVKKKTTPAGKRTMGSVSRDPTICIRNRDYSRRMEKLNKMKTIFERGIFIYDFKDTQIVEIVKKRKWLNFIRVSTRANMTLVKELYASMDPEVVKKDGPVLVSDHEFKISTKMINAHFSTPNFVDLTKGYEGVDVPKAEQLLALRGPTNGRWEDGAELRQSQLPQWLGFLNVFNSYSLMPVLHRTTISEFRADILYSYVTGTKIDVGQVILCAILEARKISFLKGAKPKQIIFPTLINALLQKDRVEELGSDELRFSTMGDLNHRSWNDVVSKTKGRKRKRTAESDQEAEYDFEGLDPESDEEDVDYEADSGRSKTAAGSTPGISISEAQAAQRAAEEVKKKRAEDEASRLSKGKALASRRNSA</sequence>
<protein>
    <recommendedName>
        <fullName evidence="2">Putative plant transposon protein domain-containing protein</fullName>
    </recommendedName>
</protein>
<reference evidence="3" key="2">
    <citation type="submission" date="2023-02" db="EMBL/GenBank/DDBJ databases">
        <authorList>
            <person name="Swenson N.G."/>
            <person name="Wegrzyn J.L."/>
            <person name="Mcevoy S.L."/>
        </authorList>
    </citation>
    <scope>NUCLEOTIDE SEQUENCE</scope>
    <source>
        <strain evidence="3">91603</strain>
        <tissue evidence="3">Leaf</tissue>
    </source>
</reference>
<feature type="domain" description="Putative plant transposon protein" evidence="2">
    <location>
        <begin position="68"/>
        <end position="251"/>
    </location>
</feature>
<comment type="caution">
    <text evidence="3">The sequence shown here is derived from an EMBL/GenBank/DDBJ whole genome shotgun (WGS) entry which is preliminary data.</text>
</comment>
<feature type="compositionally biased region" description="Basic residues" evidence="1">
    <location>
        <begin position="1"/>
        <end position="11"/>
    </location>
</feature>
<dbReference type="Pfam" id="PF20167">
    <property type="entry name" value="Transposase_32"/>
    <property type="match status" value="1"/>
</dbReference>
<evidence type="ECO:0000259" key="2">
    <source>
        <dbReference type="Pfam" id="PF20167"/>
    </source>
</evidence>
<feature type="region of interest" description="Disordered" evidence="1">
    <location>
        <begin position="278"/>
        <end position="369"/>
    </location>
</feature>
<gene>
    <name evidence="3" type="ORF">LWI28_004383</name>
</gene>
<dbReference type="InterPro" id="IPR046796">
    <property type="entry name" value="Transposase_32_dom"/>
</dbReference>
<feature type="compositionally biased region" description="Acidic residues" evidence="1">
    <location>
        <begin position="290"/>
        <end position="314"/>
    </location>
</feature>